<keyword evidence="1" id="KW-1133">Transmembrane helix</keyword>
<evidence type="ECO:0000256" key="1">
    <source>
        <dbReference type="SAM" id="Phobius"/>
    </source>
</evidence>
<reference evidence="2" key="1">
    <citation type="journal article" date="2020" name="Fungal Divers.">
        <title>Resolving the Mortierellaceae phylogeny through synthesis of multi-gene phylogenetics and phylogenomics.</title>
        <authorList>
            <person name="Vandepol N."/>
            <person name="Liber J."/>
            <person name="Desiro A."/>
            <person name="Na H."/>
            <person name="Kennedy M."/>
            <person name="Barry K."/>
            <person name="Grigoriev I.V."/>
            <person name="Miller A.N."/>
            <person name="O'Donnell K."/>
            <person name="Stajich J.E."/>
            <person name="Bonito G."/>
        </authorList>
    </citation>
    <scope>NUCLEOTIDE SEQUENCE</scope>
    <source>
        <strain evidence="2">NVP60</strain>
    </source>
</reference>
<gene>
    <name evidence="2" type="ORF">BGZ97_010489</name>
</gene>
<evidence type="ECO:0000313" key="3">
    <source>
        <dbReference type="Proteomes" id="UP000823405"/>
    </source>
</evidence>
<dbReference type="AlphaFoldDB" id="A0A9P6QKL1"/>
<accession>A0A9P6QKL1</accession>
<dbReference type="Proteomes" id="UP000823405">
    <property type="component" value="Unassembled WGS sequence"/>
</dbReference>
<keyword evidence="1" id="KW-0812">Transmembrane</keyword>
<keyword evidence="3" id="KW-1185">Reference proteome</keyword>
<dbReference type="EMBL" id="JAAAIN010005435">
    <property type="protein sequence ID" value="KAG0274531.1"/>
    <property type="molecule type" value="Genomic_DNA"/>
</dbReference>
<protein>
    <submittedName>
        <fullName evidence="2">Uncharacterized protein</fullName>
    </submittedName>
</protein>
<comment type="caution">
    <text evidence="2">The sequence shown here is derived from an EMBL/GenBank/DDBJ whole genome shotgun (WGS) entry which is preliminary data.</text>
</comment>
<feature type="transmembrane region" description="Helical" evidence="1">
    <location>
        <begin position="50"/>
        <end position="72"/>
    </location>
</feature>
<organism evidence="2 3">
    <name type="scientific">Linnemannia gamsii</name>
    <dbReference type="NCBI Taxonomy" id="64522"/>
    <lineage>
        <taxon>Eukaryota</taxon>
        <taxon>Fungi</taxon>
        <taxon>Fungi incertae sedis</taxon>
        <taxon>Mucoromycota</taxon>
        <taxon>Mortierellomycotina</taxon>
        <taxon>Mortierellomycetes</taxon>
        <taxon>Mortierellales</taxon>
        <taxon>Mortierellaceae</taxon>
        <taxon>Linnemannia</taxon>
    </lineage>
</organism>
<name>A0A9P6QKL1_9FUNG</name>
<proteinExistence type="predicted"/>
<keyword evidence="1" id="KW-0472">Membrane</keyword>
<evidence type="ECO:0000313" key="2">
    <source>
        <dbReference type="EMBL" id="KAG0274531.1"/>
    </source>
</evidence>
<sequence length="154" mass="17276">MHDAIALTNLIYAMPTKTSADITAIFKEYQEERLPAVTESFENSQLMSKMTARGITGTILRIVITYMPWWMWKRALTKTVRFRPQVGFLPNIPYMGTVTIAEVIVNISGECPQAEYLKAVSVQGTVPPDVSPSDVKAKEVFQKVKTVFGINFTI</sequence>
<dbReference type="OrthoDB" id="655030at2759"/>